<comment type="caution">
    <text evidence="5">The sequence shown here is derived from an EMBL/GenBank/DDBJ whole genome shotgun (WGS) entry which is preliminary data.</text>
</comment>
<keyword evidence="2" id="KW-0238">DNA-binding</keyword>
<gene>
    <name evidence="5" type="ORF">ACFYKX_21210</name>
</gene>
<dbReference type="Gene3D" id="1.10.10.10">
    <property type="entry name" value="Winged helix-like DNA-binding domain superfamily/Winged helix DNA-binding domain"/>
    <property type="match status" value="1"/>
</dbReference>
<keyword evidence="6" id="KW-1185">Reference proteome</keyword>
<evidence type="ECO:0000256" key="1">
    <source>
        <dbReference type="ARBA" id="ARBA00023015"/>
    </source>
</evidence>
<dbReference type="InterPro" id="IPR036388">
    <property type="entry name" value="WH-like_DNA-bd_sf"/>
</dbReference>
<keyword evidence="3" id="KW-0804">Transcription</keyword>
<evidence type="ECO:0000256" key="2">
    <source>
        <dbReference type="ARBA" id="ARBA00023125"/>
    </source>
</evidence>
<dbReference type="SUPFAM" id="SSF46894">
    <property type="entry name" value="C-terminal effector domain of the bipartite response regulators"/>
    <property type="match status" value="1"/>
</dbReference>
<accession>A0ABW6KJR0</accession>
<evidence type="ECO:0000256" key="3">
    <source>
        <dbReference type="ARBA" id="ARBA00023163"/>
    </source>
</evidence>
<feature type="domain" description="HTH luxR-type" evidence="4">
    <location>
        <begin position="160"/>
        <end position="225"/>
    </location>
</feature>
<evidence type="ECO:0000259" key="4">
    <source>
        <dbReference type="PROSITE" id="PS50043"/>
    </source>
</evidence>
<dbReference type="SMART" id="SM00421">
    <property type="entry name" value="HTH_LUXR"/>
    <property type="match status" value="1"/>
</dbReference>
<protein>
    <submittedName>
        <fullName evidence="5">Response regulator transcription factor</fullName>
    </submittedName>
</protein>
<dbReference type="InterPro" id="IPR016032">
    <property type="entry name" value="Sig_transdc_resp-reg_C-effctor"/>
</dbReference>
<evidence type="ECO:0000313" key="6">
    <source>
        <dbReference type="Proteomes" id="UP001601059"/>
    </source>
</evidence>
<dbReference type="Proteomes" id="UP001601059">
    <property type="component" value="Unassembled WGS sequence"/>
</dbReference>
<name>A0ABW6KJR0_9BACI</name>
<dbReference type="CDD" id="cd06170">
    <property type="entry name" value="LuxR_C_like"/>
    <property type="match status" value="1"/>
</dbReference>
<dbReference type="PANTHER" id="PTHR44688">
    <property type="entry name" value="DNA-BINDING TRANSCRIPTIONAL ACTIVATOR DEVR_DOSR"/>
    <property type="match status" value="1"/>
</dbReference>
<proteinExistence type="predicted"/>
<dbReference type="PANTHER" id="PTHR44688:SF16">
    <property type="entry name" value="DNA-BINDING TRANSCRIPTIONAL ACTIVATOR DEVR_DOSR"/>
    <property type="match status" value="1"/>
</dbReference>
<evidence type="ECO:0000313" key="5">
    <source>
        <dbReference type="EMBL" id="MFE8703103.1"/>
    </source>
</evidence>
<sequence>MLDVKVFNYINDMKNVDDPLYKAELIIRGFTNFFPFERASFFTYSPLTYMGEGLVQIDRGQLYPIQSIKEDVRKILPVYQAVTQNIPNYIHIEPTKENFPQKYVEQFQLTSLLIIPISFLKAVIGCVLIDKYTGQGPLNKKMIQTINRYFQLSVEGNTLLPNHQHSLSKREIEVLQNLSNGHSIKEMAGTMEISEFTARDYISAAVRKLGARTRTEAVAIAIRNGIIC</sequence>
<dbReference type="PROSITE" id="PS50043">
    <property type="entry name" value="HTH_LUXR_2"/>
    <property type="match status" value="1"/>
</dbReference>
<reference evidence="5 6" key="1">
    <citation type="submission" date="2024-08" db="EMBL/GenBank/DDBJ databases">
        <title>Two novel Cytobacillus novel species.</title>
        <authorList>
            <person name="Liu G."/>
        </authorList>
    </citation>
    <scope>NUCLEOTIDE SEQUENCE [LARGE SCALE GENOMIC DNA]</scope>
    <source>
        <strain evidence="5 6">FJAT-54145</strain>
    </source>
</reference>
<dbReference type="EMBL" id="JBIACK010000013">
    <property type="protein sequence ID" value="MFE8703103.1"/>
    <property type="molecule type" value="Genomic_DNA"/>
</dbReference>
<organism evidence="5 6">
    <name type="scientific">Cytobacillus spartinae</name>
    <dbReference type="NCBI Taxonomy" id="3299023"/>
    <lineage>
        <taxon>Bacteria</taxon>
        <taxon>Bacillati</taxon>
        <taxon>Bacillota</taxon>
        <taxon>Bacilli</taxon>
        <taxon>Bacillales</taxon>
        <taxon>Bacillaceae</taxon>
        <taxon>Cytobacillus</taxon>
    </lineage>
</organism>
<dbReference type="RefSeq" id="WP_389363352.1">
    <property type="nucleotide sequence ID" value="NZ_JBIACK010000013.1"/>
</dbReference>
<keyword evidence="1" id="KW-0805">Transcription regulation</keyword>
<dbReference type="Pfam" id="PF00196">
    <property type="entry name" value="GerE"/>
    <property type="match status" value="1"/>
</dbReference>
<dbReference type="InterPro" id="IPR000792">
    <property type="entry name" value="Tscrpt_reg_LuxR_C"/>
</dbReference>
<dbReference type="PRINTS" id="PR00038">
    <property type="entry name" value="HTHLUXR"/>
</dbReference>